<dbReference type="GO" id="GO:0022857">
    <property type="term" value="F:transmembrane transporter activity"/>
    <property type="evidence" value="ECO:0007669"/>
    <property type="project" value="InterPro"/>
</dbReference>
<feature type="compositionally biased region" description="Basic and acidic residues" evidence="4">
    <location>
        <begin position="1"/>
        <end position="14"/>
    </location>
</feature>
<feature type="transmembrane region" description="Helical" evidence="5">
    <location>
        <begin position="61"/>
        <end position="81"/>
    </location>
</feature>
<dbReference type="Gene3D" id="1.20.1250.20">
    <property type="entry name" value="MFS general substrate transporter like domains"/>
    <property type="match status" value="1"/>
</dbReference>
<sequence length="415" mass="43110">MALVRDARREDHKPVRPSPPSRVPVRLYAARAVRDFGDGFVAVLLPVYLTVWGLGALEIGVVATAALLGSAATTLAIGWLGGRRDQRALLIMASALMGATGLAFMGADSFPVFLVIAFAGTANPSAGSVSIFVPLEHAALSHAVQDDERTAAFAHYSLVGALAGALGGFAAAAPDAMASWGVSTLTALKAMFFAYAGLGLVAALIYRGIPAAAAGEPRKVSAPLGPSKGVVYRLAAVFCIDSFAGGFAVQSLLALWLFNRFGLSLSQAGFFFLWSGVLAAFSFPVASWLAGRVGLVNTMVFTHIPSSLCLIGAALSPNLDLALALLLVRSALSQMDVPTRSSYVMAVVTPPERAAAASVTSVPRSLASAASPALAGALYAAGYEAWPFVICGSLKIAYDLLLLWMFRHVRPPEEA</sequence>
<evidence type="ECO:0000313" key="7">
    <source>
        <dbReference type="EMBL" id="XBO40696.1"/>
    </source>
</evidence>
<evidence type="ECO:0000256" key="4">
    <source>
        <dbReference type="SAM" id="MobiDB-lite"/>
    </source>
</evidence>
<evidence type="ECO:0000256" key="5">
    <source>
        <dbReference type="SAM" id="Phobius"/>
    </source>
</evidence>
<dbReference type="PROSITE" id="PS50850">
    <property type="entry name" value="MFS"/>
    <property type="match status" value="1"/>
</dbReference>
<evidence type="ECO:0000256" key="2">
    <source>
        <dbReference type="ARBA" id="ARBA00022989"/>
    </source>
</evidence>
<dbReference type="AlphaFoldDB" id="A0AAU7JJV7"/>
<dbReference type="InterPro" id="IPR036259">
    <property type="entry name" value="MFS_trans_sf"/>
</dbReference>
<organism evidence="7">
    <name type="scientific">Alsobacter sp. KACC 23698</name>
    <dbReference type="NCBI Taxonomy" id="3149229"/>
    <lineage>
        <taxon>Bacteria</taxon>
        <taxon>Pseudomonadati</taxon>
        <taxon>Pseudomonadota</taxon>
        <taxon>Alphaproteobacteria</taxon>
        <taxon>Hyphomicrobiales</taxon>
        <taxon>Alsobacteraceae</taxon>
        <taxon>Alsobacter</taxon>
    </lineage>
</organism>
<feature type="transmembrane region" description="Helical" evidence="5">
    <location>
        <begin position="88"/>
        <end position="106"/>
    </location>
</feature>
<dbReference type="SUPFAM" id="SSF103473">
    <property type="entry name" value="MFS general substrate transporter"/>
    <property type="match status" value="1"/>
</dbReference>
<keyword evidence="2 5" id="KW-1133">Transmembrane helix</keyword>
<dbReference type="PANTHER" id="PTHR23520">
    <property type="entry name" value="TRANSPORTER, PUTATIVE (AFU_ORTHOLOGUE AFUA_3G04000)-RELATED"/>
    <property type="match status" value="1"/>
</dbReference>
<evidence type="ECO:0000256" key="1">
    <source>
        <dbReference type="ARBA" id="ARBA00022692"/>
    </source>
</evidence>
<proteinExistence type="predicted"/>
<keyword evidence="3 5" id="KW-0472">Membrane</keyword>
<feature type="region of interest" description="Disordered" evidence="4">
    <location>
        <begin position="1"/>
        <end position="22"/>
    </location>
</feature>
<reference evidence="7" key="1">
    <citation type="submission" date="2024-05" db="EMBL/GenBank/DDBJ databases">
        <authorList>
            <person name="Kim S."/>
            <person name="Heo J."/>
            <person name="Choi H."/>
            <person name="Choi Y."/>
            <person name="Kwon S.-W."/>
            <person name="Kim Y."/>
        </authorList>
    </citation>
    <scope>NUCLEOTIDE SEQUENCE</scope>
    <source>
        <strain evidence="7">KACC 23698</strain>
    </source>
</reference>
<feature type="domain" description="Major facilitator superfamily (MFS) profile" evidence="6">
    <location>
        <begin position="23"/>
        <end position="410"/>
    </location>
</feature>
<feature type="transmembrane region" description="Helical" evidence="5">
    <location>
        <begin position="36"/>
        <end position="55"/>
    </location>
</feature>
<evidence type="ECO:0000259" key="6">
    <source>
        <dbReference type="PROSITE" id="PS50850"/>
    </source>
</evidence>
<gene>
    <name evidence="7" type="ORF">ABEG18_08005</name>
</gene>
<dbReference type="EMBL" id="CP157484">
    <property type="protein sequence ID" value="XBO40696.1"/>
    <property type="molecule type" value="Genomic_DNA"/>
</dbReference>
<protein>
    <submittedName>
        <fullName evidence="7">MFS transporter</fullName>
    </submittedName>
</protein>
<dbReference type="PANTHER" id="PTHR23520:SF5">
    <property type="entry name" value="TRANSPORTER, PUTATIVE (AFU_ORTHOLOGUE AFUA_3G04000)-RELATED"/>
    <property type="match status" value="1"/>
</dbReference>
<name>A0AAU7JJV7_9HYPH</name>
<feature type="transmembrane region" description="Helical" evidence="5">
    <location>
        <begin position="192"/>
        <end position="209"/>
    </location>
</feature>
<dbReference type="RefSeq" id="WP_406857549.1">
    <property type="nucleotide sequence ID" value="NZ_CP157484.1"/>
</dbReference>
<keyword evidence="1 5" id="KW-0812">Transmembrane</keyword>
<dbReference type="InterPro" id="IPR011701">
    <property type="entry name" value="MFS"/>
</dbReference>
<dbReference type="Pfam" id="PF07690">
    <property type="entry name" value="MFS_1"/>
    <property type="match status" value="1"/>
</dbReference>
<dbReference type="InterPro" id="IPR020846">
    <property type="entry name" value="MFS_dom"/>
</dbReference>
<accession>A0AAU7JJV7</accession>
<feature type="transmembrane region" description="Helical" evidence="5">
    <location>
        <begin position="112"/>
        <end position="133"/>
    </location>
</feature>
<evidence type="ECO:0000256" key="3">
    <source>
        <dbReference type="ARBA" id="ARBA00023136"/>
    </source>
</evidence>
<feature type="transmembrane region" description="Helical" evidence="5">
    <location>
        <begin position="153"/>
        <end position="172"/>
    </location>
</feature>
<feature type="transmembrane region" description="Helical" evidence="5">
    <location>
        <begin position="230"/>
        <end position="258"/>
    </location>
</feature>
<feature type="transmembrane region" description="Helical" evidence="5">
    <location>
        <begin position="270"/>
        <end position="295"/>
    </location>
</feature>